<evidence type="ECO:0000313" key="2">
    <source>
        <dbReference type="EMBL" id="EZP82014.1"/>
    </source>
</evidence>
<feature type="chain" id="PRO_5001557019" description="Lipoprotein" evidence="1">
    <location>
        <begin position="33"/>
        <end position="155"/>
    </location>
</feature>
<feature type="signal peptide" evidence="1">
    <location>
        <begin position="1"/>
        <end position="32"/>
    </location>
</feature>
<organism evidence="2 3">
    <name type="scientific">Novosphingobium resinovorum</name>
    <dbReference type="NCBI Taxonomy" id="158500"/>
    <lineage>
        <taxon>Bacteria</taxon>
        <taxon>Pseudomonadati</taxon>
        <taxon>Pseudomonadota</taxon>
        <taxon>Alphaproteobacteria</taxon>
        <taxon>Sphingomonadales</taxon>
        <taxon>Sphingomonadaceae</taxon>
        <taxon>Novosphingobium</taxon>
    </lineage>
</organism>
<evidence type="ECO:0000313" key="3">
    <source>
        <dbReference type="Proteomes" id="UP000024329"/>
    </source>
</evidence>
<dbReference type="AlphaFoldDB" id="A0A031JYL1"/>
<evidence type="ECO:0008006" key="4">
    <source>
        <dbReference type="Google" id="ProtNLM"/>
    </source>
</evidence>
<proteinExistence type="predicted"/>
<dbReference type="EMBL" id="JFYZ01000010">
    <property type="protein sequence ID" value="EZP82014.1"/>
    <property type="molecule type" value="Genomic_DNA"/>
</dbReference>
<comment type="caution">
    <text evidence="2">The sequence shown here is derived from an EMBL/GenBank/DDBJ whole genome shotgun (WGS) entry which is preliminary data.</text>
</comment>
<name>A0A031JYL1_9SPHN</name>
<evidence type="ECO:0000256" key="1">
    <source>
        <dbReference type="SAM" id="SignalP"/>
    </source>
</evidence>
<keyword evidence="1" id="KW-0732">Signal</keyword>
<sequence length="155" mass="16145">MSTTSSGRVPLQPRFLLPLGAAALALALSACSSTGGSVASTPAPPPGKRIKGVPVTRQPTRAAPRDAAVQMAPGLEGVIGANQGQLTRMFGEPRLDVWEGDARKLQFTGTACVLDVFLYPSTSSKEPHATYVETRRSSDGQNVDRAACVAALRGK</sequence>
<gene>
    <name evidence="2" type="ORF">BV97_02037</name>
</gene>
<dbReference type="Proteomes" id="UP000024329">
    <property type="component" value="Unassembled WGS sequence"/>
</dbReference>
<accession>A0A031JYL1</accession>
<dbReference type="RefSeq" id="WP_051586840.1">
    <property type="nucleotide sequence ID" value="NZ_JFYZ01000010.1"/>
</dbReference>
<protein>
    <recommendedName>
        <fullName evidence="4">Lipoprotein</fullName>
    </recommendedName>
</protein>
<reference evidence="2 3" key="1">
    <citation type="submission" date="2014-03" db="EMBL/GenBank/DDBJ databases">
        <title>Whole genome sequence of Novosphingobium resinovorum KF1.</title>
        <authorList>
            <person name="Gan H.M."/>
            <person name="Gan H.Y."/>
            <person name="Chew T.H."/>
            <person name="Savka M.A."/>
        </authorList>
    </citation>
    <scope>NUCLEOTIDE SEQUENCE [LARGE SCALE GENOMIC DNA]</scope>
    <source>
        <strain evidence="2 3">KF1</strain>
    </source>
</reference>
<dbReference type="eggNOG" id="ENOG5033B9P">
    <property type="taxonomic scope" value="Bacteria"/>
</dbReference>
<dbReference type="PATRIC" id="fig|158500.4.peg.2075"/>